<gene>
    <name evidence="2" type="ORF">KSW80_08540</name>
</gene>
<dbReference type="Proteomes" id="UP001196316">
    <property type="component" value="Unassembled WGS sequence"/>
</dbReference>
<evidence type="ECO:0000256" key="1">
    <source>
        <dbReference type="SAM" id="SignalP"/>
    </source>
</evidence>
<accession>A0AAW4NF89</accession>
<reference evidence="2" key="1">
    <citation type="submission" date="2021-06" db="EMBL/GenBank/DDBJ databases">
        <title>Collection of gut derived symbiotic bacterial strains cultured from healthy donors.</title>
        <authorList>
            <person name="Lin H."/>
            <person name="Littmann E."/>
            <person name="Pamer E.G."/>
        </authorList>
    </citation>
    <scope>NUCLEOTIDE SEQUENCE</scope>
    <source>
        <strain evidence="2">MSK.21.60</strain>
    </source>
</reference>
<sequence length="325" mass="36273">MRKKKSYRIFLIALMTLSIAFGLSSCINEDMSKCGKDYKIKYNLRLNTQIHTLIDIDLNTTEEQHIANRLKQELGIVFTDHALDNDLSFFIGNDLYRHEANIMNANSVSYTIYLPRNDYQNLSLANTGNAKNVKITGANACKALALEQEQKDTIDSHNIGLFTSRLTINEADFEHDLQTTLYMANCAAAVVINQQEVKPAELWGFIEGMATHFLVNDSIFSTSRNTIVRAKRINEASTASAQTHDALYAVSFPSSKAEWRYHIIAKVNGKYTETILTLNDPLKAGRLKLIKAKLKPDGSLVVTNASVGVSVKLDWKPGGSHDVDI</sequence>
<feature type="chain" id="PRO_5043419637" description="FimB/Mfa2 family fimbrial subunit" evidence="1">
    <location>
        <begin position="21"/>
        <end position="325"/>
    </location>
</feature>
<dbReference type="RefSeq" id="WP_217326573.1">
    <property type="nucleotide sequence ID" value="NZ_JAHOEK010000020.1"/>
</dbReference>
<evidence type="ECO:0000313" key="3">
    <source>
        <dbReference type="Proteomes" id="UP001196316"/>
    </source>
</evidence>
<feature type="signal peptide" evidence="1">
    <location>
        <begin position="1"/>
        <end position="20"/>
    </location>
</feature>
<dbReference type="PROSITE" id="PS51257">
    <property type="entry name" value="PROKAR_LIPOPROTEIN"/>
    <property type="match status" value="1"/>
</dbReference>
<protein>
    <recommendedName>
        <fullName evidence="4">FimB/Mfa2 family fimbrial subunit</fullName>
    </recommendedName>
</protein>
<proteinExistence type="predicted"/>
<name>A0AAW4NF89_9BACT</name>
<evidence type="ECO:0000313" key="2">
    <source>
        <dbReference type="EMBL" id="MBV3408442.1"/>
    </source>
</evidence>
<organism evidence="2 3">
    <name type="scientific">Segatella copri</name>
    <dbReference type="NCBI Taxonomy" id="165179"/>
    <lineage>
        <taxon>Bacteria</taxon>
        <taxon>Pseudomonadati</taxon>
        <taxon>Bacteroidota</taxon>
        <taxon>Bacteroidia</taxon>
        <taxon>Bacteroidales</taxon>
        <taxon>Prevotellaceae</taxon>
        <taxon>Segatella</taxon>
    </lineage>
</organism>
<dbReference type="EMBL" id="JAHOEP010000020">
    <property type="protein sequence ID" value="MBV3408442.1"/>
    <property type="molecule type" value="Genomic_DNA"/>
</dbReference>
<comment type="caution">
    <text evidence="2">The sequence shown here is derived from an EMBL/GenBank/DDBJ whole genome shotgun (WGS) entry which is preliminary data.</text>
</comment>
<keyword evidence="1" id="KW-0732">Signal</keyword>
<evidence type="ECO:0008006" key="4">
    <source>
        <dbReference type="Google" id="ProtNLM"/>
    </source>
</evidence>
<dbReference type="AlphaFoldDB" id="A0AAW4NF89"/>